<evidence type="ECO:0000256" key="1">
    <source>
        <dbReference type="SAM" id="MobiDB-lite"/>
    </source>
</evidence>
<feature type="compositionally biased region" description="Low complexity" evidence="1">
    <location>
        <begin position="65"/>
        <end position="85"/>
    </location>
</feature>
<dbReference type="Pfam" id="PF00226">
    <property type="entry name" value="DnaJ"/>
    <property type="match status" value="1"/>
</dbReference>
<dbReference type="PRINTS" id="PR00625">
    <property type="entry name" value="JDOMAIN"/>
</dbReference>
<feature type="domain" description="J" evidence="2">
    <location>
        <begin position="6"/>
        <end position="67"/>
    </location>
</feature>
<evidence type="ECO:0000313" key="4">
    <source>
        <dbReference type="Proteomes" id="UP000625033"/>
    </source>
</evidence>
<evidence type="ECO:0000313" key="3">
    <source>
        <dbReference type="EMBL" id="MBG6085596.1"/>
    </source>
</evidence>
<dbReference type="CDD" id="cd06257">
    <property type="entry name" value="DnaJ"/>
    <property type="match status" value="1"/>
</dbReference>
<evidence type="ECO:0000259" key="2">
    <source>
        <dbReference type="PROSITE" id="PS50076"/>
    </source>
</evidence>
<dbReference type="Proteomes" id="UP000625033">
    <property type="component" value="Unassembled WGS sequence"/>
</dbReference>
<organism evidence="3 4">
    <name type="scientific">Zhihengliuella flava</name>
    <dbReference type="NCBI Taxonomy" id="1285193"/>
    <lineage>
        <taxon>Bacteria</taxon>
        <taxon>Bacillati</taxon>
        <taxon>Actinomycetota</taxon>
        <taxon>Actinomycetes</taxon>
        <taxon>Micrococcales</taxon>
        <taxon>Micrococcaceae</taxon>
        <taxon>Zhihengliuella</taxon>
    </lineage>
</organism>
<dbReference type="PANTHER" id="PTHR43096:SF58">
    <property type="entry name" value="CHAPERONE DNAJ-DOMAIN SUPERFAMILY PROTEIN"/>
    <property type="match status" value="1"/>
</dbReference>
<dbReference type="RefSeq" id="WP_196836765.1">
    <property type="nucleotide sequence ID" value="NZ_JADOTZ010000001.1"/>
</dbReference>
<dbReference type="InterPro" id="IPR036869">
    <property type="entry name" value="J_dom_sf"/>
</dbReference>
<gene>
    <name evidence="3" type="ORF">IW252_002363</name>
</gene>
<dbReference type="EMBL" id="JADOTZ010000001">
    <property type="protein sequence ID" value="MBG6085596.1"/>
    <property type="molecule type" value="Genomic_DNA"/>
</dbReference>
<sequence>MAAQRTHYDVLGVSRTATAEEIKSAYRRAARKTHPDHGGTADEFRLVSLAYETLADAEARRAYDDATTAGRTAAEGSRSARARPAPGRPQPSAPSAGAPHPAAGPVVFVPPLDDPAAPLASSVAQQRVHGAPRRRGLFSSAARLDRESDTIALVQRQVLSVLPAARLINGLRVPGERDVVAHGVLAGHRLALIDSALVPAGMYRWDGLRLFRDGRPTKHQSAAAAVRGFQNEFMPELNVTGFTVLLAPGGSLHEPVIDYARGSEPSSTSAAAHVVNAANLVRELKLFLGTGPDPATVNQSVLARLLDSMA</sequence>
<dbReference type="AlphaFoldDB" id="A0A931GJQ5"/>
<dbReference type="GO" id="GO:0042026">
    <property type="term" value="P:protein refolding"/>
    <property type="evidence" value="ECO:0007669"/>
    <property type="project" value="TreeGrafter"/>
</dbReference>
<name>A0A931GJQ5_9MICC</name>
<dbReference type="SMART" id="SM00271">
    <property type="entry name" value="DnaJ"/>
    <property type="match status" value="1"/>
</dbReference>
<keyword evidence="4" id="KW-1185">Reference proteome</keyword>
<dbReference type="InterPro" id="IPR018253">
    <property type="entry name" value="DnaJ_domain_CS"/>
</dbReference>
<protein>
    <recommendedName>
        <fullName evidence="2">J domain-containing protein</fullName>
    </recommendedName>
</protein>
<dbReference type="Gene3D" id="1.10.287.110">
    <property type="entry name" value="DnaJ domain"/>
    <property type="match status" value="1"/>
</dbReference>
<reference evidence="3" key="1">
    <citation type="submission" date="2020-11" db="EMBL/GenBank/DDBJ databases">
        <title>Sequencing the genomes of 1000 actinobacteria strains.</title>
        <authorList>
            <person name="Klenk H.-P."/>
        </authorList>
    </citation>
    <scope>NUCLEOTIDE SEQUENCE</scope>
    <source>
        <strain evidence="3">DSM 26152</strain>
    </source>
</reference>
<comment type="caution">
    <text evidence="3">The sequence shown here is derived from an EMBL/GenBank/DDBJ whole genome shotgun (WGS) entry which is preliminary data.</text>
</comment>
<feature type="compositionally biased region" description="Low complexity" evidence="1">
    <location>
        <begin position="93"/>
        <end position="110"/>
    </location>
</feature>
<dbReference type="SUPFAM" id="SSF46565">
    <property type="entry name" value="Chaperone J-domain"/>
    <property type="match status" value="1"/>
</dbReference>
<proteinExistence type="predicted"/>
<dbReference type="PROSITE" id="PS00636">
    <property type="entry name" value="DNAJ_1"/>
    <property type="match status" value="1"/>
</dbReference>
<dbReference type="PANTHER" id="PTHR43096">
    <property type="entry name" value="DNAJ HOMOLOG 1, MITOCHONDRIAL-RELATED"/>
    <property type="match status" value="1"/>
</dbReference>
<feature type="region of interest" description="Disordered" evidence="1">
    <location>
        <begin position="62"/>
        <end position="110"/>
    </location>
</feature>
<dbReference type="PROSITE" id="PS50076">
    <property type="entry name" value="DNAJ_2"/>
    <property type="match status" value="1"/>
</dbReference>
<dbReference type="GO" id="GO:0005737">
    <property type="term" value="C:cytoplasm"/>
    <property type="evidence" value="ECO:0007669"/>
    <property type="project" value="TreeGrafter"/>
</dbReference>
<accession>A0A931GJQ5</accession>
<dbReference type="InterPro" id="IPR001623">
    <property type="entry name" value="DnaJ_domain"/>
</dbReference>
<dbReference type="GO" id="GO:0051082">
    <property type="term" value="F:unfolded protein binding"/>
    <property type="evidence" value="ECO:0007669"/>
    <property type="project" value="TreeGrafter"/>
</dbReference>